<dbReference type="AlphaFoldDB" id="A0A0F9NC50"/>
<dbReference type="EMBL" id="LAZR01003698">
    <property type="protein sequence ID" value="KKN15579.1"/>
    <property type="molecule type" value="Genomic_DNA"/>
</dbReference>
<gene>
    <name evidence="1" type="ORF">LCGC14_0984640</name>
</gene>
<reference evidence="1" key="1">
    <citation type="journal article" date="2015" name="Nature">
        <title>Complex archaea that bridge the gap between prokaryotes and eukaryotes.</title>
        <authorList>
            <person name="Spang A."/>
            <person name="Saw J.H."/>
            <person name="Jorgensen S.L."/>
            <person name="Zaremba-Niedzwiedzka K."/>
            <person name="Martijn J."/>
            <person name="Lind A.E."/>
            <person name="van Eijk R."/>
            <person name="Schleper C."/>
            <person name="Guy L."/>
            <person name="Ettema T.J."/>
        </authorList>
    </citation>
    <scope>NUCLEOTIDE SEQUENCE</scope>
</reference>
<name>A0A0F9NC50_9ZZZZ</name>
<comment type="caution">
    <text evidence="1">The sequence shown here is derived from an EMBL/GenBank/DDBJ whole genome shotgun (WGS) entry which is preliminary data.</text>
</comment>
<organism evidence="1">
    <name type="scientific">marine sediment metagenome</name>
    <dbReference type="NCBI Taxonomy" id="412755"/>
    <lineage>
        <taxon>unclassified sequences</taxon>
        <taxon>metagenomes</taxon>
        <taxon>ecological metagenomes</taxon>
    </lineage>
</organism>
<evidence type="ECO:0000313" key="1">
    <source>
        <dbReference type="EMBL" id="KKN15579.1"/>
    </source>
</evidence>
<sequence length="164" mass="17340">MASPGQADLEANRYGHLPYRRRVINYSTGSTATFQLTPAESGAIFNIPTVSTVHLSLPKISSKALGLNYEFFFSTMAAVGDYNIVSTVDSSANIVMMAATSAASTVSAITPLVAVLGQRYHIKLTAISSVIWLAEYDTGLSSANTSDLTSVDNSLGHWGVGTTQ</sequence>
<proteinExistence type="predicted"/>
<accession>A0A0F9NC50</accession>
<protein>
    <submittedName>
        <fullName evidence="1">Uncharacterized protein</fullName>
    </submittedName>
</protein>